<dbReference type="GO" id="GO:0005829">
    <property type="term" value="C:cytosol"/>
    <property type="evidence" value="ECO:0007669"/>
    <property type="project" value="TreeGrafter"/>
</dbReference>
<dbReference type="GO" id="GO:0002098">
    <property type="term" value="P:tRNA wobble uridine modification"/>
    <property type="evidence" value="ECO:0007669"/>
    <property type="project" value="TreeGrafter"/>
</dbReference>
<dbReference type="Pfam" id="PF05128">
    <property type="entry name" value="DUF697"/>
    <property type="match status" value="1"/>
</dbReference>
<feature type="transmembrane region" description="Helical" evidence="5">
    <location>
        <begin position="41"/>
        <end position="64"/>
    </location>
</feature>
<evidence type="ECO:0000256" key="4">
    <source>
        <dbReference type="ARBA" id="ARBA00023136"/>
    </source>
</evidence>
<comment type="caution">
    <text evidence="7">The sequence shown here is derived from an EMBL/GenBank/DDBJ whole genome shotgun (WGS) entry which is preliminary data.</text>
</comment>
<dbReference type="GO" id="GO:0030488">
    <property type="term" value="P:tRNA methylation"/>
    <property type="evidence" value="ECO:0007669"/>
    <property type="project" value="TreeGrafter"/>
</dbReference>
<dbReference type="InterPro" id="IPR006073">
    <property type="entry name" value="GTP-bd"/>
</dbReference>
<keyword evidence="4 5" id="KW-0472">Membrane</keyword>
<dbReference type="CDD" id="cd00880">
    <property type="entry name" value="Era_like"/>
    <property type="match status" value="1"/>
</dbReference>
<sequence length="540" mass="60134">MPISRYLLLIFGICLILGLMIWLVSSLSALYSQVIWSANPILANLLLLLLIILLGLAIFAFFYYTRFFQKSGKSGKKRRPLKIPLDKLEAAEESLKSVQQQVTQIQDEVAKKALLSRSQDMASELAKGNIQVVVFGTGSAGKTSLVNALMGRMVGKVNAPMGTTEVGETYHLKLEGIEREILITDTPGILEAGIGGSERGKLARSLATDANLLLFVLDNDLRQSEYHSLQALVEIGKRSLIILNKKDLYTEADQHIILAKLKDRVKLFLDANDVISIAANPQSIRLEMGEIIQPEPDIMPLIRRIALILRSEGEELIADNILLQSQRLGEEARLLIDSQRKREAEKIVERFQWIGAGVIAVTPLPVIDLIATAAVNTQMVIEIGKIYGCELNSDRGRELALSLAKTLGSLGVVKGVIQLVSTALQLNLATLVVGRAIQAVSAAYLTRIAGKSFIEYFRQDQDWGDGGMTEVVQRQFQLTRRDEFVKQFVQDAFAKIIEPLNFNSTELEEEEQPIEADIKPLLKRYLDDWEDENTVDRPDW</sequence>
<dbReference type="SUPFAM" id="SSF52540">
    <property type="entry name" value="P-loop containing nucleoside triphosphate hydrolases"/>
    <property type="match status" value="1"/>
</dbReference>
<reference evidence="7" key="1">
    <citation type="submission" date="2019-10" db="EMBL/GenBank/DDBJ databases">
        <authorList>
            <consortium name="Genoscope - CEA"/>
            <person name="William W."/>
        </authorList>
    </citation>
    <scope>NUCLEOTIDE SEQUENCE [LARGE SCALE GENOMIC DNA]</scope>
    <source>
        <strain evidence="7">BBR_PRJEB10994</strain>
    </source>
</reference>
<feature type="transmembrane region" description="Helical" evidence="5">
    <location>
        <begin position="7"/>
        <end position="29"/>
    </location>
</feature>
<dbReference type="Pfam" id="PF01926">
    <property type="entry name" value="MMR_HSR1"/>
    <property type="match status" value="1"/>
</dbReference>
<keyword evidence="2 5" id="KW-0812">Transmembrane</keyword>
<dbReference type="PANTHER" id="PTHR42714">
    <property type="entry name" value="TRNA MODIFICATION GTPASE GTPBP3"/>
    <property type="match status" value="1"/>
</dbReference>
<feature type="domain" description="G" evidence="6">
    <location>
        <begin position="131"/>
        <end position="245"/>
    </location>
</feature>
<name>A0A7Z9BNJ9_9CYAN</name>
<keyword evidence="8" id="KW-1185">Reference proteome</keyword>
<dbReference type="RefSeq" id="WP_083617768.1">
    <property type="nucleotide sequence ID" value="NZ_LR735002.1"/>
</dbReference>
<proteinExistence type="predicted"/>
<dbReference type="OrthoDB" id="467934at2"/>
<accession>A0A7Z9BNJ9</accession>
<comment type="subcellular location">
    <subcellularLocation>
        <location evidence="1">Membrane</location>
        <topology evidence="1">Multi-pass membrane protein</topology>
    </subcellularLocation>
</comment>
<evidence type="ECO:0000313" key="8">
    <source>
        <dbReference type="Proteomes" id="UP000182190"/>
    </source>
</evidence>
<dbReference type="Gene3D" id="3.40.50.300">
    <property type="entry name" value="P-loop containing nucleotide triphosphate hydrolases"/>
    <property type="match status" value="1"/>
</dbReference>
<dbReference type="PANTHER" id="PTHR42714:SF2">
    <property type="entry name" value="TRNA MODIFICATION GTPASE GTPBP3, MITOCHONDRIAL"/>
    <property type="match status" value="1"/>
</dbReference>
<evidence type="ECO:0000256" key="1">
    <source>
        <dbReference type="ARBA" id="ARBA00004141"/>
    </source>
</evidence>
<organism evidence="7 8">
    <name type="scientific">Planktothrix paucivesiculata PCC 9631</name>
    <dbReference type="NCBI Taxonomy" id="671071"/>
    <lineage>
        <taxon>Bacteria</taxon>
        <taxon>Bacillati</taxon>
        <taxon>Cyanobacteriota</taxon>
        <taxon>Cyanophyceae</taxon>
        <taxon>Oscillatoriophycideae</taxon>
        <taxon>Oscillatoriales</taxon>
        <taxon>Microcoleaceae</taxon>
        <taxon>Planktothrix</taxon>
    </lineage>
</organism>
<evidence type="ECO:0000256" key="5">
    <source>
        <dbReference type="SAM" id="Phobius"/>
    </source>
</evidence>
<evidence type="ECO:0000256" key="3">
    <source>
        <dbReference type="ARBA" id="ARBA00022989"/>
    </source>
</evidence>
<dbReference type="EMBL" id="CZCS02000180">
    <property type="protein sequence ID" value="VXD18514.1"/>
    <property type="molecule type" value="Genomic_DNA"/>
</dbReference>
<protein>
    <submittedName>
        <fullName evidence="7">Small GTP-binding protein domain protein</fullName>
    </submittedName>
</protein>
<evidence type="ECO:0000313" key="7">
    <source>
        <dbReference type="EMBL" id="VXD18514.1"/>
    </source>
</evidence>
<gene>
    <name evidence="7" type="ORF">PL9631_400012</name>
</gene>
<keyword evidence="3 5" id="KW-1133">Transmembrane helix</keyword>
<dbReference type="AlphaFoldDB" id="A0A7Z9BNJ9"/>
<dbReference type="Proteomes" id="UP000182190">
    <property type="component" value="Unassembled WGS sequence"/>
</dbReference>
<dbReference type="GO" id="GO:0005525">
    <property type="term" value="F:GTP binding"/>
    <property type="evidence" value="ECO:0007669"/>
    <property type="project" value="InterPro"/>
</dbReference>
<dbReference type="InterPro" id="IPR021147">
    <property type="entry name" value="DUF697"/>
</dbReference>
<evidence type="ECO:0000259" key="6">
    <source>
        <dbReference type="Pfam" id="PF01926"/>
    </source>
</evidence>
<dbReference type="InterPro" id="IPR027417">
    <property type="entry name" value="P-loop_NTPase"/>
</dbReference>
<dbReference type="GO" id="GO:0016020">
    <property type="term" value="C:membrane"/>
    <property type="evidence" value="ECO:0007669"/>
    <property type="project" value="UniProtKB-SubCell"/>
</dbReference>
<evidence type="ECO:0000256" key="2">
    <source>
        <dbReference type="ARBA" id="ARBA00022692"/>
    </source>
</evidence>